<dbReference type="EMBL" id="QJKJ01008588">
    <property type="protein sequence ID" value="RDX79287.1"/>
    <property type="molecule type" value="Genomic_DNA"/>
</dbReference>
<dbReference type="SUPFAM" id="SSF50129">
    <property type="entry name" value="GroES-like"/>
    <property type="match status" value="1"/>
</dbReference>
<dbReference type="STRING" id="157652.A0A371FLT3"/>
<dbReference type="GO" id="GO:0035925">
    <property type="term" value="F:mRNA 3'-UTR AU-rich region binding"/>
    <property type="evidence" value="ECO:0007669"/>
    <property type="project" value="TreeGrafter"/>
</dbReference>
<dbReference type="GO" id="GO:0005829">
    <property type="term" value="C:cytosol"/>
    <property type="evidence" value="ECO:0007669"/>
    <property type="project" value="TreeGrafter"/>
</dbReference>
<dbReference type="SUPFAM" id="SSF51735">
    <property type="entry name" value="NAD(P)-binding Rossmann-fold domains"/>
    <property type="match status" value="1"/>
</dbReference>
<dbReference type="GO" id="GO:0070402">
    <property type="term" value="F:NADPH binding"/>
    <property type="evidence" value="ECO:0007669"/>
    <property type="project" value="TreeGrafter"/>
</dbReference>
<gene>
    <name evidence="5" type="primary">caa43</name>
    <name evidence="5" type="ORF">CR513_40306</name>
</gene>
<dbReference type="CDD" id="cd05286">
    <property type="entry name" value="QOR2"/>
    <property type="match status" value="1"/>
</dbReference>
<feature type="non-terminal residue" evidence="5">
    <location>
        <position position="1"/>
    </location>
</feature>
<dbReference type="PANTHER" id="PTHR48106">
    <property type="entry name" value="QUINONE OXIDOREDUCTASE PIG3-RELATED"/>
    <property type="match status" value="1"/>
</dbReference>
<dbReference type="FunFam" id="3.40.50.720:FF:000053">
    <property type="entry name" value="Quinone oxidoreductase 1"/>
    <property type="match status" value="1"/>
</dbReference>
<sequence length="340" mass="36054">MVRVKAIRVHELGGPQVLNWEEVEIGEAKEGEVRVRNNAVGVNFIDVYFRSGVYKAPPLPFTPGSEAFGVVIAVGVGVTNTKVGDVVAYVAQPLGSYAEEQIVPENSLVPVPPSIHPSVGAAILAKGMTTLYLLQQCFKVQPGHTILVHAAAGGLESILCQWAKVLGATVIGTVSSEVEATRAREDGCHHVIMRTEENFVTRVNQITSGIGIDAVYDSVGKDTYESIVREVLNVVICIQGSIACLNTRGWMVSFGQSSGAPGPVLSSSLGAKSLYLTRPSIMHNNITRDELLEAAGEVFAKVVSGVLNVPVIHAYPLSDAAQAHQVLENGNTIGSIVLLP</sequence>
<dbReference type="Pfam" id="PF08240">
    <property type="entry name" value="ADH_N"/>
    <property type="match status" value="1"/>
</dbReference>
<dbReference type="GO" id="GO:0003960">
    <property type="term" value="F:quinone reductase (NADPH) activity"/>
    <property type="evidence" value="ECO:0007669"/>
    <property type="project" value="InterPro"/>
</dbReference>
<evidence type="ECO:0000256" key="2">
    <source>
        <dbReference type="ARBA" id="ARBA00023002"/>
    </source>
</evidence>
<dbReference type="OrthoDB" id="3509362at2759"/>
<protein>
    <recommendedName>
        <fullName evidence="3">Probable quinone oxidoreductase</fullName>
    </recommendedName>
</protein>
<dbReference type="Gene3D" id="3.90.180.10">
    <property type="entry name" value="Medium-chain alcohol dehydrogenases, catalytic domain"/>
    <property type="match status" value="1"/>
</dbReference>
<dbReference type="Pfam" id="PF13602">
    <property type="entry name" value="ADH_zinc_N_2"/>
    <property type="match status" value="1"/>
</dbReference>
<feature type="domain" description="Enoyl reductase (ER)" evidence="4">
    <location>
        <begin position="13"/>
        <end position="338"/>
    </location>
</feature>
<comment type="caution">
    <text evidence="5">The sequence shown here is derived from an EMBL/GenBank/DDBJ whole genome shotgun (WGS) entry which is preliminary data.</text>
</comment>
<evidence type="ECO:0000256" key="3">
    <source>
        <dbReference type="ARBA" id="ARBA00070796"/>
    </source>
</evidence>
<keyword evidence="6" id="KW-1185">Reference proteome</keyword>
<dbReference type="PANTHER" id="PTHR48106:SF13">
    <property type="entry name" value="QUINONE OXIDOREDUCTASE-RELATED"/>
    <property type="match status" value="1"/>
</dbReference>
<dbReference type="AlphaFoldDB" id="A0A371FLT3"/>
<organism evidence="5 6">
    <name type="scientific">Mucuna pruriens</name>
    <name type="common">Velvet bean</name>
    <name type="synonym">Dolichos pruriens</name>
    <dbReference type="NCBI Taxonomy" id="157652"/>
    <lineage>
        <taxon>Eukaryota</taxon>
        <taxon>Viridiplantae</taxon>
        <taxon>Streptophyta</taxon>
        <taxon>Embryophyta</taxon>
        <taxon>Tracheophyta</taxon>
        <taxon>Spermatophyta</taxon>
        <taxon>Magnoliopsida</taxon>
        <taxon>eudicotyledons</taxon>
        <taxon>Gunneridae</taxon>
        <taxon>Pentapetalae</taxon>
        <taxon>rosids</taxon>
        <taxon>fabids</taxon>
        <taxon>Fabales</taxon>
        <taxon>Fabaceae</taxon>
        <taxon>Papilionoideae</taxon>
        <taxon>50 kb inversion clade</taxon>
        <taxon>NPAAA clade</taxon>
        <taxon>indigoferoid/millettioid clade</taxon>
        <taxon>Phaseoleae</taxon>
        <taxon>Mucuna</taxon>
    </lineage>
</organism>
<proteinExistence type="predicted"/>
<keyword evidence="1" id="KW-0521">NADP</keyword>
<dbReference type="InterPro" id="IPR013154">
    <property type="entry name" value="ADH-like_N"/>
</dbReference>
<accession>A0A371FLT3</accession>
<dbReference type="InterPro" id="IPR011032">
    <property type="entry name" value="GroES-like_sf"/>
</dbReference>
<evidence type="ECO:0000256" key="1">
    <source>
        <dbReference type="ARBA" id="ARBA00022857"/>
    </source>
</evidence>
<dbReference type="InterPro" id="IPR036291">
    <property type="entry name" value="NAD(P)-bd_dom_sf"/>
</dbReference>
<dbReference type="Gene3D" id="3.40.50.720">
    <property type="entry name" value="NAD(P)-binding Rossmann-like Domain"/>
    <property type="match status" value="1"/>
</dbReference>
<dbReference type="InterPro" id="IPR020843">
    <property type="entry name" value="ER"/>
</dbReference>
<evidence type="ECO:0000259" key="4">
    <source>
        <dbReference type="SMART" id="SM00829"/>
    </source>
</evidence>
<keyword evidence="2" id="KW-0560">Oxidoreductase</keyword>
<reference evidence="5" key="1">
    <citation type="submission" date="2018-05" db="EMBL/GenBank/DDBJ databases">
        <title>Draft genome of Mucuna pruriens seed.</title>
        <authorList>
            <person name="Nnadi N.E."/>
            <person name="Vos R."/>
            <person name="Hasami M.H."/>
            <person name="Devisetty U.K."/>
            <person name="Aguiy J.C."/>
        </authorList>
    </citation>
    <scope>NUCLEOTIDE SEQUENCE [LARGE SCALE GENOMIC DNA]</scope>
    <source>
        <strain evidence="5">JCA_2017</strain>
    </source>
</reference>
<dbReference type="Proteomes" id="UP000257109">
    <property type="component" value="Unassembled WGS sequence"/>
</dbReference>
<name>A0A371FLT3_MUCPR</name>
<evidence type="ECO:0000313" key="6">
    <source>
        <dbReference type="Proteomes" id="UP000257109"/>
    </source>
</evidence>
<evidence type="ECO:0000313" key="5">
    <source>
        <dbReference type="EMBL" id="RDX79287.1"/>
    </source>
</evidence>
<dbReference type="SMART" id="SM00829">
    <property type="entry name" value="PKS_ER"/>
    <property type="match status" value="1"/>
</dbReference>
<dbReference type="InterPro" id="IPR047618">
    <property type="entry name" value="QOR-like"/>
</dbReference>